<feature type="compositionally biased region" description="Low complexity" evidence="2">
    <location>
        <begin position="178"/>
        <end position="187"/>
    </location>
</feature>
<dbReference type="InterPro" id="IPR056884">
    <property type="entry name" value="NPHP3-like_N"/>
</dbReference>
<gene>
    <name evidence="5" type="ORF">K491DRAFT_614642</name>
</gene>
<dbReference type="EMBL" id="MU004623">
    <property type="protein sequence ID" value="KAF2647413.1"/>
    <property type="molecule type" value="Genomic_DNA"/>
</dbReference>
<accession>A0A6A6SLA3</accession>
<evidence type="ECO:0000256" key="2">
    <source>
        <dbReference type="SAM" id="MobiDB-lite"/>
    </source>
</evidence>
<dbReference type="InterPro" id="IPR056693">
    <property type="entry name" value="DUF7791"/>
</dbReference>
<evidence type="ECO:0008006" key="7">
    <source>
        <dbReference type="Google" id="ProtNLM"/>
    </source>
</evidence>
<dbReference type="InterPro" id="IPR027417">
    <property type="entry name" value="P-loop_NTPase"/>
</dbReference>
<keyword evidence="1" id="KW-0677">Repeat</keyword>
<dbReference type="PANTHER" id="PTHR10039:SF5">
    <property type="entry name" value="NACHT DOMAIN-CONTAINING PROTEIN"/>
    <property type="match status" value="1"/>
</dbReference>
<organism evidence="5 6">
    <name type="scientific">Lophiostoma macrostomum CBS 122681</name>
    <dbReference type="NCBI Taxonomy" id="1314788"/>
    <lineage>
        <taxon>Eukaryota</taxon>
        <taxon>Fungi</taxon>
        <taxon>Dikarya</taxon>
        <taxon>Ascomycota</taxon>
        <taxon>Pezizomycotina</taxon>
        <taxon>Dothideomycetes</taxon>
        <taxon>Pleosporomycetidae</taxon>
        <taxon>Pleosporales</taxon>
        <taxon>Lophiostomataceae</taxon>
        <taxon>Lophiostoma</taxon>
    </lineage>
</organism>
<dbReference type="SUPFAM" id="SSF52540">
    <property type="entry name" value="P-loop containing nucleoside triphosphate hydrolases"/>
    <property type="match status" value="1"/>
</dbReference>
<evidence type="ECO:0000259" key="3">
    <source>
        <dbReference type="Pfam" id="PF24883"/>
    </source>
</evidence>
<name>A0A6A6SLA3_9PLEO</name>
<evidence type="ECO:0000313" key="5">
    <source>
        <dbReference type="EMBL" id="KAF2647413.1"/>
    </source>
</evidence>
<evidence type="ECO:0000256" key="1">
    <source>
        <dbReference type="ARBA" id="ARBA00022737"/>
    </source>
</evidence>
<evidence type="ECO:0000259" key="4">
    <source>
        <dbReference type="Pfam" id="PF25053"/>
    </source>
</evidence>
<dbReference type="Proteomes" id="UP000799324">
    <property type="component" value="Unassembled WGS sequence"/>
</dbReference>
<dbReference type="Pfam" id="PF25053">
    <property type="entry name" value="DUF7791"/>
    <property type="match status" value="1"/>
</dbReference>
<dbReference type="OrthoDB" id="443402at2759"/>
<dbReference type="PANTHER" id="PTHR10039">
    <property type="entry name" value="AMELOGENIN"/>
    <property type="match status" value="1"/>
</dbReference>
<reference evidence="5" key="1">
    <citation type="journal article" date="2020" name="Stud. Mycol.">
        <title>101 Dothideomycetes genomes: a test case for predicting lifestyles and emergence of pathogens.</title>
        <authorList>
            <person name="Haridas S."/>
            <person name="Albert R."/>
            <person name="Binder M."/>
            <person name="Bloem J."/>
            <person name="Labutti K."/>
            <person name="Salamov A."/>
            <person name="Andreopoulos B."/>
            <person name="Baker S."/>
            <person name="Barry K."/>
            <person name="Bills G."/>
            <person name="Bluhm B."/>
            <person name="Cannon C."/>
            <person name="Castanera R."/>
            <person name="Culley D."/>
            <person name="Daum C."/>
            <person name="Ezra D."/>
            <person name="Gonzalez J."/>
            <person name="Henrissat B."/>
            <person name="Kuo A."/>
            <person name="Liang C."/>
            <person name="Lipzen A."/>
            <person name="Lutzoni F."/>
            <person name="Magnuson J."/>
            <person name="Mondo S."/>
            <person name="Nolan M."/>
            <person name="Ohm R."/>
            <person name="Pangilinan J."/>
            <person name="Park H.-J."/>
            <person name="Ramirez L."/>
            <person name="Alfaro M."/>
            <person name="Sun H."/>
            <person name="Tritt A."/>
            <person name="Yoshinaga Y."/>
            <person name="Zwiers L.-H."/>
            <person name="Turgeon B."/>
            <person name="Goodwin S."/>
            <person name="Spatafora J."/>
            <person name="Crous P."/>
            <person name="Grigoriev I."/>
        </authorList>
    </citation>
    <scope>NUCLEOTIDE SEQUENCE</scope>
    <source>
        <strain evidence="5">CBS 122681</strain>
    </source>
</reference>
<keyword evidence="6" id="KW-1185">Reference proteome</keyword>
<dbReference type="Pfam" id="PF24883">
    <property type="entry name" value="NPHP3_N"/>
    <property type="match status" value="1"/>
</dbReference>
<dbReference type="Gene3D" id="3.40.50.300">
    <property type="entry name" value="P-loop containing nucleotide triphosphate hydrolases"/>
    <property type="match status" value="1"/>
</dbReference>
<sequence length="665" mass="75762">MDPLSALSIATSIVQFVDFSGRIIFGTWQIYRSPSGLSGDHADLGEITQTLQSLGSKMTSRALSDTVEHERELKVLCDNVNAVAQELLDQANLELPSKWESCLKALQSVWSQQKIHELAQKLDGFRQQLTLLLVIILREEVYSSRVLTQDNIARTHRELTDFVKGSRDWQRDMANALQRQQEQQSTSETRETARYTPTEIASFGRDFDLRNSPQDFSRYLMASLRFDGIEDRYDTISQRHQQTYEWIFQPPQEGNNSWVDFSRWLESASPLYWVTGKAGSGKSTLMKFVHDDPRTRQHLAASSHLPILTASHFFWNSSIQIQMSQIGLLRTLLGALLGQCKLYATVAFPHQWEAFSLLGLFYQKNDWTWTELERGLIRLLRHLASHSLVFLLIDGLDEYNGDHTDLVMFLKKIASDESLNIKICVSSRPWVIFQDAFCCDPSLQMEYLTMPDMLQYTTEMLEVNRGHTELVAEEPEFSNHLIQQIAGRASGVFLWVVLVVRSLLSGITNGDGIVDLQTRLDSLPEDLGAVFQRMLDQIDPTYRTQASEILQVFRAADRRPTILTLAFADYPDLPAALAHPIEPIPLEKLDSKIRRARRRLESRCMGLLEVSSGSFTEKSRVSYLHRSVKDFLEGNTTWSKITAGLSAGYDADLCLSKSYLMQLKT</sequence>
<feature type="domain" description="DUF7791" evidence="4">
    <location>
        <begin position="537"/>
        <end position="665"/>
    </location>
</feature>
<evidence type="ECO:0000313" key="6">
    <source>
        <dbReference type="Proteomes" id="UP000799324"/>
    </source>
</evidence>
<protein>
    <recommendedName>
        <fullName evidence="7">NACHT domain-containing protein</fullName>
    </recommendedName>
</protein>
<feature type="domain" description="Nephrocystin 3-like N-terminal" evidence="3">
    <location>
        <begin position="260"/>
        <end position="428"/>
    </location>
</feature>
<feature type="region of interest" description="Disordered" evidence="2">
    <location>
        <begin position="175"/>
        <end position="195"/>
    </location>
</feature>
<proteinExistence type="predicted"/>
<feature type="non-terminal residue" evidence="5">
    <location>
        <position position="665"/>
    </location>
</feature>
<dbReference type="AlphaFoldDB" id="A0A6A6SLA3"/>